<dbReference type="Proteomes" id="UP000037540">
    <property type="component" value="Unassembled WGS sequence"/>
</dbReference>
<feature type="domain" description="Carbohydrate-binding module family 96" evidence="4">
    <location>
        <begin position="72"/>
        <end position="230"/>
    </location>
</feature>
<dbReference type="NCBIfam" id="NF033679">
    <property type="entry name" value="DNRLRE_dom"/>
    <property type="match status" value="1"/>
</dbReference>
<gene>
    <name evidence="5" type="ORF">ADU74_09970</name>
</gene>
<dbReference type="OrthoDB" id="2476528at2"/>
<dbReference type="InterPro" id="IPR055372">
    <property type="entry name" value="CBM96"/>
</dbReference>
<dbReference type="Pfam" id="PF24517">
    <property type="entry name" value="CBM96"/>
    <property type="match status" value="1"/>
</dbReference>
<comment type="subcellular location">
    <subcellularLocation>
        <location evidence="1">Secreted</location>
    </subcellularLocation>
</comment>
<name>A0A9Q1UXI8_CLOBO</name>
<evidence type="ECO:0000256" key="2">
    <source>
        <dbReference type="ARBA" id="ARBA00022525"/>
    </source>
</evidence>
<evidence type="ECO:0000313" key="6">
    <source>
        <dbReference type="Proteomes" id="UP000037540"/>
    </source>
</evidence>
<accession>A0A9Q1UXI8</accession>
<dbReference type="GO" id="GO:0005576">
    <property type="term" value="C:extracellular region"/>
    <property type="evidence" value="ECO:0007669"/>
    <property type="project" value="UniProtKB-SubCell"/>
</dbReference>
<sequence length="498" mass="56898">MSEVLTVNKIFKNKMEATFNVTWHKHNDILQGKVNVSDKNDTLQGNVRIHRTPKNKMEAIFEANIPTREHIAFSSIKDTYVTTENKTLNYGDRSSFKIGMDDKGNIFRSLIQFDLSKVPKIYHICSIKLRLYSYDMKSFNNLEVSLPTNDWGEYNVVWGGQPSRSQVVDIVNLEKDKTIYDIDITDIALKWLYKDINNKGLILKSYDENIKQVKQFSSRESENKPQLIVEYIDADLFNGTNSVMKGHMRVRRTETSDLQGQIGVFRHSGDSSLDGIIHTHNMNELEGNISVSYHNGINGRVKVYHPTYKVDLQGDMFVRNELLRGSIKIAKQDSMMGRITVKPLEKISLDAIGKISDHKELDGKALIYNYKDDSLNGEVDIYYKNELYGCVKPTYRTYNDMQGQITTILKSELTGRAKVNPVGFKGQIKVQPVTQIQGQVKVIALSQLNGRVLVNMKTDLDGHVKVQAMEISDMYGRVTINEIAEDRINKLKVYAFIM</sequence>
<comment type="caution">
    <text evidence="5">The sequence shown here is derived from an EMBL/GenBank/DDBJ whole genome shotgun (WGS) entry which is preliminary data.</text>
</comment>
<keyword evidence="2" id="KW-0964">Secreted</keyword>
<keyword evidence="3" id="KW-0732">Signal</keyword>
<evidence type="ECO:0000256" key="1">
    <source>
        <dbReference type="ARBA" id="ARBA00004613"/>
    </source>
</evidence>
<protein>
    <recommendedName>
        <fullName evidence="4">Carbohydrate-binding module family 96 domain-containing protein</fullName>
    </recommendedName>
</protein>
<proteinExistence type="predicted"/>
<keyword evidence="5" id="KW-0614">Plasmid</keyword>
<dbReference type="AlphaFoldDB" id="A0A9Q1UXI8"/>
<evidence type="ECO:0000256" key="3">
    <source>
        <dbReference type="ARBA" id="ARBA00022729"/>
    </source>
</evidence>
<reference evidence="5 6" key="1">
    <citation type="submission" date="2015-07" db="EMBL/GenBank/DDBJ databases">
        <title>Draft genome sequences of 17 French Clostridium botulinum group III.</title>
        <authorList>
            <person name="Woudstra C."/>
            <person name="Le Marechal C."/>
            <person name="Souillard R."/>
            <person name="Bayon-Auboyer M.-H."/>
            <person name="Dessouter D."/>
            <person name="Fach P."/>
        </authorList>
    </citation>
    <scope>NUCLEOTIDE SEQUENCE [LARGE SCALE GENOMIC DNA]</scope>
    <source>
        <strain evidence="5 6">12LNRI-CD</strain>
        <plasmid evidence="5">p1BKT015925</plasmid>
    </source>
</reference>
<geneLocation type="plasmid" evidence="5">
    <name>p1BKT015925</name>
</geneLocation>
<evidence type="ECO:0000313" key="5">
    <source>
        <dbReference type="EMBL" id="KOA84987.1"/>
    </source>
</evidence>
<dbReference type="EMBL" id="LGVR01000060">
    <property type="protein sequence ID" value="KOA84987.1"/>
    <property type="molecule type" value="Genomic_DNA"/>
</dbReference>
<evidence type="ECO:0000259" key="4">
    <source>
        <dbReference type="Pfam" id="PF24517"/>
    </source>
</evidence>
<organism evidence="5 6">
    <name type="scientific">Clostridium botulinum</name>
    <dbReference type="NCBI Taxonomy" id="1491"/>
    <lineage>
        <taxon>Bacteria</taxon>
        <taxon>Bacillati</taxon>
        <taxon>Bacillota</taxon>
        <taxon>Clostridia</taxon>
        <taxon>Eubacteriales</taxon>
        <taxon>Clostridiaceae</taxon>
        <taxon>Clostridium</taxon>
    </lineage>
</organism>